<dbReference type="GO" id="GO:0016810">
    <property type="term" value="F:hydrolase activity, acting on carbon-nitrogen (but not peptide) bonds"/>
    <property type="evidence" value="ECO:0007669"/>
    <property type="project" value="InterPro"/>
</dbReference>
<evidence type="ECO:0000313" key="3">
    <source>
        <dbReference type="EMBL" id="VYT76569.1"/>
    </source>
</evidence>
<dbReference type="CDD" id="cd10917">
    <property type="entry name" value="CE4_NodB_like_6s_7s"/>
    <property type="match status" value="1"/>
</dbReference>
<evidence type="ECO:0000259" key="2">
    <source>
        <dbReference type="PROSITE" id="PS51677"/>
    </source>
</evidence>
<proteinExistence type="predicted"/>
<organism evidence="3">
    <name type="scientific">Clostridium paraputrificum</name>
    <dbReference type="NCBI Taxonomy" id="29363"/>
    <lineage>
        <taxon>Bacteria</taxon>
        <taxon>Bacillati</taxon>
        <taxon>Bacillota</taxon>
        <taxon>Clostridia</taxon>
        <taxon>Eubacteriales</taxon>
        <taxon>Clostridiaceae</taxon>
        <taxon>Clostridium</taxon>
    </lineage>
</organism>
<dbReference type="Gene3D" id="3.20.20.370">
    <property type="entry name" value="Glycoside hydrolase/deacetylase"/>
    <property type="match status" value="1"/>
</dbReference>
<dbReference type="PANTHER" id="PTHR10587:SF128">
    <property type="entry name" value="POLYSACCHARIDE DEACETYLASE PDAB-RELATED"/>
    <property type="match status" value="1"/>
</dbReference>
<name>A0A6N2ZAW9_9CLOT</name>
<sequence>MIGVRSLEWKKVRIGLSLLLIVILIGGSFLINGKTKSTFGEVAEVPIYSVDKEEKEIALTFDINWAENDYIYSILDTLDKYNVKGTFFVMGGWVNYSDENVVKLKKISERGHEIGNHSYKHPIFSKIGEERIKEELRKTDEVIEKYTGKKPSVFRFPSGDYNTQSYRTVSSLGYKCIQWDTDSVDWKEQGEEVEYNKVMKKVKAGSILLYHNNAKYTPSNLNRIIPELQKQGYKFVTVGELIYTEDAYVDKDGVQHRK</sequence>
<reference evidence="3" key="1">
    <citation type="submission" date="2019-11" db="EMBL/GenBank/DDBJ databases">
        <authorList>
            <person name="Feng L."/>
        </authorList>
    </citation>
    <scope>NUCLEOTIDE SEQUENCE</scope>
    <source>
        <strain evidence="3">CParaputrificumLFYP93</strain>
    </source>
</reference>
<dbReference type="InterPro" id="IPR050248">
    <property type="entry name" value="Polysacc_deacetylase_ArnD"/>
</dbReference>
<dbReference type="InterPro" id="IPR014132">
    <property type="entry name" value="PdaB-like"/>
</dbReference>
<dbReference type="EC" id="3.5.1.104" evidence="3"/>
<dbReference type="Pfam" id="PF01522">
    <property type="entry name" value="Polysacc_deac_1"/>
    <property type="match status" value="1"/>
</dbReference>
<keyword evidence="1" id="KW-0472">Membrane</keyword>
<gene>
    <name evidence="3" type="primary">pgdA_1</name>
    <name evidence="3" type="ORF">CPLFYP93_00542</name>
</gene>
<protein>
    <submittedName>
        <fullName evidence="3">Peptidoglycan-N-acetylglucosamine deacetylase</fullName>
        <ecNumber evidence="3">3.5.1.104</ecNumber>
    </submittedName>
</protein>
<accession>A0A6N2ZAW9</accession>
<dbReference type="EMBL" id="CACRTV010000018">
    <property type="protein sequence ID" value="VYT76569.1"/>
    <property type="molecule type" value="Genomic_DNA"/>
</dbReference>
<keyword evidence="3" id="KW-0378">Hydrolase</keyword>
<dbReference type="NCBIfam" id="TIGR02764">
    <property type="entry name" value="spore_ybaN_pdaB"/>
    <property type="match status" value="1"/>
</dbReference>
<evidence type="ECO:0000256" key="1">
    <source>
        <dbReference type="SAM" id="Phobius"/>
    </source>
</evidence>
<dbReference type="AlphaFoldDB" id="A0A6N2ZAW9"/>
<keyword evidence="1" id="KW-1133">Transmembrane helix</keyword>
<feature type="domain" description="NodB homology" evidence="2">
    <location>
        <begin position="55"/>
        <end position="236"/>
    </location>
</feature>
<dbReference type="InterPro" id="IPR011330">
    <property type="entry name" value="Glyco_hydro/deAcase_b/a-brl"/>
</dbReference>
<dbReference type="GO" id="GO:0016020">
    <property type="term" value="C:membrane"/>
    <property type="evidence" value="ECO:0007669"/>
    <property type="project" value="TreeGrafter"/>
</dbReference>
<dbReference type="SUPFAM" id="SSF88713">
    <property type="entry name" value="Glycoside hydrolase/deacetylase"/>
    <property type="match status" value="1"/>
</dbReference>
<dbReference type="PANTHER" id="PTHR10587">
    <property type="entry name" value="GLYCOSYL TRANSFERASE-RELATED"/>
    <property type="match status" value="1"/>
</dbReference>
<keyword evidence="1" id="KW-0812">Transmembrane</keyword>
<feature type="transmembrane region" description="Helical" evidence="1">
    <location>
        <begin position="12"/>
        <end position="31"/>
    </location>
</feature>
<dbReference type="PROSITE" id="PS51677">
    <property type="entry name" value="NODB"/>
    <property type="match status" value="1"/>
</dbReference>
<dbReference type="GO" id="GO:0005975">
    <property type="term" value="P:carbohydrate metabolic process"/>
    <property type="evidence" value="ECO:0007669"/>
    <property type="project" value="InterPro"/>
</dbReference>
<dbReference type="InterPro" id="IPR002509">
    <property type="entry name" value="NODB_dom"/>
</dbReference>